<organism evidence="3 4">
    <name type="scientific">Paenibacillus sediminis</name>
    <dbReference type="NCBI Taxonomy" id="664909"/>
    <lineage>
        <taxon>Bacteria</taxon>
        <taxon>Bacillati</taxon>
        <taxon>Bacillota</taxon>
        <taxon>Bacilli</taxon>
        <taxon>Bacillales</taxon>
        <taxon>Paenibacillaceae</taxon>
        <taxon>Paenibacillus</taxon>
    </lineage>
</organism>
<name>A0ABS4H439_9BACL</name>
<dbReference type="InterPro" id="IPR032750">
    <property type="entry name" value="TnsD_C"/>
</dbReference>
<dbReference type="Pfam" id="PF15978">
    <property type="entry name" value="TnsD"/>
    <property type="match status" value="1"/>
</dbReference>
<gene>
    <name evidence="3" type="ORF">J2Z20_002196</name>
</gene>
<feature type="domain" description="TniQ" evidence="1">
    <location>
        <begin position="2"/>
        <end position="150"/>
    </location>
</feature>
<reference evidence="3 4" key="1">
    <citation type="submission" date="2021-03" db="EMBL/GenBank/DDBJ databases">
        <title>Genomic Encyclopedia of Type Strains, Phase IV (KMG-IV): sequencing the most valuable type-strain genomes for metagenomic binning, comparative biology and taxonomic classification.</title>
        <authorList>
            <person name="Goeker M."/>
        </authorList>
    </citation>
    <scope>NUCLEOTIDE SEQUENCE [LARGE SCALE GENOMIC DNA]</scope>
    <source>
        <strain evidence="3 4">DSM 23491</strain>
    </source>
</reference>
<protein>
    <submittedName>
        <fullName evidence="3">Transposase-like protein</fullName>
    </submittedName>
</protein>
<dbReference type="Pfam" id="PF06527">
    <property type="entry name" value="TniQ"/>
    <property type="match status" value="1"/>
</dbReference>
<feature type="domain" description="Transposon Tn7 transposition protein TnsD C-terminal" evidence="2">
    <location>
        <begin position="202"/>
        <end position="546"/>
    </location>
</feature>
<evidence type="ECO:0000313" key="3">
    <source>
        <dbReference type="EMBL" id="MBP1937303.1"/>
    </source>
</evidence>
<evidence type="ECO:0000259" key="1">
    <source>
        <dbReference type="Pfam" id="PF06527"/>
    </source>
</evidence>
<dbReference type="RefSeq" id="WP_209849448.1">
    <property type="nucleotide sequence ID" value="NZ_CBCRVE010000011.1"/>
</dbReference>
<proteinExistence type="predicted"/>
<comment type="caution">
    <text evidence="3">The sequence shown here is derived from an EMBL/GenBank/DDBJ whole genome shotgun (WGS) entry which is preliminary data.</text>
</comment>
<accession>A0ABS4H439</accession>
<evidence type="ECO:0000313" key="4">
    <source>
        <dbReference type="Proteomes" id="UP001519273"/>
    </source>
</evidence>
<dbReference type="InterPro" id="IPR009492">
    <property type="entry name" value="TniQ"/>
</dbReference>
<sequence>MRIYPDEILVSIIARYKFQNHTSMKQMVRKVYDLKHKKTSLDLPTNIRSILDVLPSTDEEILLNNTLFPLYKSFLSSSQVIAIRDQMLNGPGGAVHSKAGLLASVVKLNDSLRLCPSCLVEDFHNHGEAYWHREHQLPGHLYCRIHKCRLLTQCWICNESLSSNCSKEISICPTFCKYGHDLTSQIIACNNEMTLKVTEGITDLFNAALGDRIPIDLRDKYLLRLTQMNLCTVKGRIKQQEVCSKFISLFSKDVLKDLGVRVPTGPNNWLATILRKPRHSFHPLLHVLVIEFLWGGISAISHNHLLPFGIGPWPCLNKIADHYKKDTIKTVMITRCSKTKKVVGSFKCDVCGFQYSRRGPNHSAEDTYSYGRIKDFGHYWKEKADELLKKGGSIRSISRVLKVDSATVNLYIKKKQLPTITETPMSINSRDFRRKRLIQTINNMPSNSSSTVRQMNAKDYMWLYRNDKQWLQTVLPKSPRRVKVRSRVNWNQRDKNTANAINEAIVQLRLSKDKPERLTLARIGNFIGKRALLERHLNRLPICQGLLKMNLETEEQYQIRRIDWAFERVRQQGKRPARWRIIREAGIRIFKSECVEKYLVHKINEACYLLRDAYTA</sequence>
<dbReference type="Proteomes" id="UP001519273">
    <property type="component" value="Unassembled WGS sequence"/>
</dbReference>
<evidence type="ECO:0000259" key="2">
    <source>
        <dbReference type="Pfam" id="PF15978"/>
    </source>
</evidence>
<dbReference type="EMBL" id="JAGGKP010000004">
    <property type="protein sequence ID" value="MBP1937303.1"/>
    <property type="molecule type" value="Genomic_DNA"/>
</dbReference>
<keyword evidence="4" id="KW-1185">Reference proteome</keyword>